<evidence type="ECO:0000256" key="1">
    <source>
        <dbReference type="ARBA" id="ARBA00006484"/>
    </source>
</evidence>
<dbReference type="Proteomes" id="UP000481288">
    <property type="component" value="Unassembled WGS sequence"/>
</dbReference>
<dbReference type="PANTHER" id="PTHR24320:SF283">
    <property type="entry name" value="RETINOL DEHYDROGENASE 11"/>
    <property type="match status" value="1"/>
</dbReference>
<dbReference type="SUPFAM" id="SSF51735">
    <property type="entry name" value="NAD(P)-binding Rossmann-fold domains"/>
    <property type="match status" value="1"/>
</dbReference>
<dbReference type="PRINTS" id="PR00081">
    <property type="entry name" value="GDHRDH"/>
</dbReference>
<dbReference type="AlphaFoldDB" id="A0A7D8YWU7"/>
<comment type="similarity">
    <text evidence="1">Belongs to the short-chain dehydrogenases/reductases (SDR) family.</text>
</comment>
<dbReference type="PANTHER" id="PTHR24320">
    <property type="entry name" value="RETINOL DEHYDROGENASE"/>
    <property type="match status" value="1"/>
</dbReference>
<comment type="caution">
    <text evidence="3">The sequence shown here is derived from an EMBL/GenBank/DDBJ whole genome shotgun (WGS) entry which is preliminary data.</text>
</comment>
<evidence type="ECO:0000313" key="4">
    <source>
        <dbReference type="Proteomes" id="UP000481288"/>
    </source>
</evidence>
<dbReference type="EMBL" id="QGMG01000522">
    <property type="protein sequence ID" value="TVY52972.1"/>
    <property type="molecule type" value="Genomic_DNA"/>
</dbReference>
<dbReference type="OrthoDB" id="191139at2759"/>
<reference evidence="3 4" key="1">
    <citation type="submission" date="2018-05" db="EMBL/GenBank/DDBJ databases">
        <title>Whole genome sequencing for identification of molecular markers to develop diagnostic detection tools for the regulated plant pathogen Lachnellula willkommii.</title>
        <authorList>
            <person name="Giroux E."/>
            <person name="Bilodeau G."/>
        </authorList>
    </citation>
    <scope>NUCLEOTIDE SEQUENCE [LARGE SCALE GENOMIC DNA]</scope>
    <source>
        <strain evidence="3 4">CBS 625.97</strain>
    </source>
</reference>
<dbReference type="GO" id="GO:0016491">
    <property type="term" value="F:oxidoreductase activity"/>
    <property type="evidence" value="ECO:0007669"/>
    <property type="project" value="UniProtKB-KW"/>
</dbReference>
<dbReference type="InterPro" id="IPR002347">
    <property type="entry name" value="SDR_fam"/>
</dbReference>
<organism evidence="3 4">
    <name type="scientific">Lachnellula cervina</name>
    <dbReference type="NCBI Taxonomy" id="1316786"/>
    <lineage>
        <taxon>Eukaryota</taxon>
        <taxon>Fungi</taxon>
        <taxon>Dikarya</taxon>
        <taxon>Ascomycota</taxon>
        <taxon>Pezizomycotina</taxon>
        <taxon>Leotiomycetes</taxon>
        <taxon>Helotiales</taxon>
        <taxon>Lachnaceae</taxon>
        <taxon>Lachnellula</taxon>
    </lineage>
</organism>
<gene>
    <name evidence="3" type="ORF">LCER1_G004588</name>
</gene>
<accession>A0A7D8YWU7</accession>
<keyword evidence="4" id="KW-1185">Reference proteome</keyword>
<sequence>MTATTHPKFNDKTEAMDVAKAFAELISGRTILVTGVNRGGIGFTTVEAFASQSPAHIIVAGRSESKLHQSISALHSKFPSVDYRPLRVDLSSQKSVRTAAAEVLSWSDVPSIDIIVNSAGIMHLPERTVSENGIEMHFATNHIGHFLLTCLLVPKLLQAKGGARVVNVSSASPMLAQGIRWSDVNFSKPNKDLPAEEQPVYDIHRAWGATGELEEKSYLPLEGYNQSKIANVLFAIATTKRLHGCGVLSLAVHPGIIQTELGRNMEADTVNALEGLMETGVYKFRTAGAGAATSLVAALDPKLGVGEVRDGKENYGIFLADCQINDGGNPRTVSSKEAEKLWALSEELVKEKFEW</sequence>
<dbReference type="Pfam" id="PF00106">
    <property type="entry name" value="adh_short"/>
    <property type="match status" value="1"/>
</dbReference>
<evidence type="ECO:0000313" key="3">
    <source>
        <dbReference type="EMBL" id="TVY52972.1"/>
    </source>
</evidence>
<evidence type="ECO:0000256" key="2">
    <source>
        <dbReference type="ARBA" id="ARBA00023002"/>
    </source>
</evidence>
<proteinExistence type="inferred from homology"/>
<dbReference type="Gene3D" id="3.40.50.720">
    <property type="entry name" value="NAD(P)-binding Rossmann-like Domain"/>
    <property type="match status" value="1"/>
</dbReference>
<name>A0A7D8YWU7_9HELO</name>
<keyword evidence="2" id="KW-0560">Oxidoreductase</keyword>
<protein>
    <submittedName>
        <fullName evidence="3">Putative oxidoreductase</fullName>
    </submittedName>
</protein>
<dbReference type="InterPro" id="IPR036291">
    <property type="entry name" value="NAD(P)-bd_dom_sf"/>
</dbReference>